<dbReference type="KEGG" id="mpsy:CEK71_11890"/>
<organism evidence="2 4">
    <name type="scientific">Methylovulum psychrotolerans</name>
    <dbReference type="NCBI Taxonomy" id="1704499"/>
    <lineage>
        <taxon>Bacteria</taxon>
        <taxon>Pseudomonadati</taxon>
        <taxon>Pseudomonadota</taxon>
        <taxon>Gammaproteobacteria</taxon>
        <taxon>Methylococcales</taxon>
        <taxon>Methylococcaceae</taxon>
        <taxon>Methylovulum</taxon>
    </lineage>
</organism>
<sequence>MKHSTDQTDPSAVPAEPAPAAPLKQRHNPLHGITLETIVTELVAHYGWAGLAEQIPLHCFSKDPSIASSLKFLRKTPWARDKVEGLYGFMQREQRRSAT</sequence>
<dbReference type="AlphaFoldDB" id="A0A1Z4BZK9"/>
<gene>
    <name evidence="3" type="ORF">AADEFJLK_01751</name>
    <name evidence="2" type="ORF">CEK71_11890</name>
</gene>
<feature type="region of interest" description="Disordered" evidence="1">
    <location>
        <begin position="1"/>
        <end position="28"/>
    </location>
</feature>
<dbReference type="Proteomes" id="UP000197019">
    <property type="component" value="Chromosome"/>
</dbReference>
<evidence type="ECO:0000313" key="2">
    <source>
        <dbReference type="EMBL" id="ASF46718.1"/>
    </source>
</evidence>
<reference evidence="2 4" key="1">
    <citation type="submission" date="2017-06" db="EMBL/GenBank/DDBJ databases">
        <title>Genome Sequencing of the methanotroph Methylovulum psychrotolerants str. HV10-M2 isolated from a high-altitude environment.</title>
        <authorList>
            <person name="Mateos-Rivera A."/>
        </authorList>
    </citation>
    <scope>NUCLEOTIDE SEQUENCE [LARGE SCALE GENOMIC DNA]</scope>
    <source>
        <strain evidence="2 4">HV10_M2</strain>
    </source>
</reference>
<reference evidence="3 5" key="2">
    <citation type="submission" date="2017-11" db="EMBL/GenBank/DDBJ databases">
        <title>Draft Genome Sequence of Methylobacter psychrotolerans Sph1T, an Obligate Methanotroph from Low-Temperature Environments.</title>
        <authorList>
            <person name="Oshkin I.Y."/>
            <person name="Miroshnikov K."/>
            <person name="Belova S.E."/>
            <person name="Korzhenkov A."/>
            <person name="Toshchakov S.V."/>
            <person name="Dedysh S.N."/>
        </authorList>
    </citation>
    <scope>NUCLEOTIDE SEQUENCE [LARGE SCALE GENOMIC DNA]</scope>
    <source>
        <strain evidence="3 5">Sph1</strain>
    </source>
</reference>
<dbReference type="EMBL" id="CP022129">
    <property type="protein sequence ID" value="ASF46718.1"/>
    <property type="molecule type" value="Genomic_DNA"/>
</dbReference>
<dbReference type="Proteomes" id="UP000237423">
    <property type="component" value="Unassembled WGS sequence"/>
</dbReference>
<dbReference type="GO" id="GO:0003677">
    <property type="term" value="F:DNA binding"/>
    <property type="evidence" value="ECO:0007669"/>
    <property type="project" value="InterPro"/>
</dbReference>
<evidence type="ECO:0000313" key="3">
    <source>
        <dbReference type="EMBL" id="POZ52276.1"/>
    </source>
</evidence>
<accession>A0A1Z4BZK9</accession>
<dbReference type="InterPro" id="IPR018668">
    <property type="entry name" value="DNA-binding_VF530-like"/>
</dbReference>
<dbReference type="RefSeq" id="WP_088619590.1">
    <property type="nucleotide sequence ID" value="NZ_CP022129.1"/>
</dbReference>
<name>A0A1Z4BZK9_9GAMM</name>
<dbReference type="Pfam" id="PF09905">
    <property type="entry name" value="VF530"/>
    <property type="match status" value="1"/>
</dbReference>
<evidence type="ECO:0000313" key="4">
    <source>
        <dbReference type="Proteomes" id="UP000197019"/>
    </source>
</evidence>
<evidence type="ECO:0000256" key="1">
    <source>
        <dbReference type="SAM" id="MobiDB-lite"/>
    </source>
</evidence>
<protein>
    <recommendedName>
        <fullName evidence="6">DUF2132 domain-containing protein</fullName>
    </recommendedName>
</protein>
<keyword evidence="4" id="KW-1185">Reference proteome</keyword>
<evidence type="ECO:0000313" key="5">
    <source>
        <dbReference type="Proteomes" id="UP000237423"/>
    </source>
</evidence>
<evidence type="ECO:0008006" key="6">
    <source>
        <dbReference type="Google" id="ProtNLM"/>
    </source>
</evidence>
<proteinExistence type="predicted"/>
<dbReference type="InterPro" id="IPR036361">
    <property type="entry name" value="SAP_dom_sf"/>
</dbReference>
<dbReference type="OrthoDB" id="9806870at2"/>
<dbReference type="Gene3D" id="1.10.720.30">
    <property type="entry name" value="SAP domain"/>
    <property type="match status" value="1"/>
</dbReference>
<dbReference type="EMBL" id="PGFZ01000003">
    <property type="protein sequence ID" value="POZ52276.1"/>
    <property type="molecule type" value="Genomic_DNA"/>
</dbReference>